<feature type="domain" description="Recombinase" evidence="2">
    <location>
        <begin position="169"/>
        <end position="295"/>
    </location>
</feature>
<dbReference type="AlphaFoldDB" id="A0A1V4EQS0"/>
<dbReference type="EMBL" id="MWPS01000038">
    <property type="protein sequence ID" value="OPG15273.1"/>
    <property type="molecule type" value="Genomic_DNA"/>
</dbReference>
<dbReference type="InterPro" id="IPR050639">
    <property type="entry name" value="SSR_resolvase"/>
</dbReference>
<dbReference type="InterPro" id="IPR011109">
    <property type="entry name" value="DNA_bind_recombinase_dom"/>
</dbReference>
<dbReference type="Proteomes" id="UP000190229">
    <property type="component" value="Unassembled WGS sequence"/>
</dbReference>
<dbReference type="Gene3D" id="3.90.1750.20">
    <property type="entry name" value="Putative Large Serine Recombinase, Chain B, Domain 2"/>
    <property type="match status" value="1"/>
</dbReference>
<dbReference type="Pfam" id="PF00239">
    <property type="entry name" value="Resolvase"/>
    <property type="match status" value="1"/>
</dbReference>
<comment type="caution">
    <text evidence="3">The sequence shown here is derived from an EMBL/GenBank/DDBJ whole genome shotgun (WGS) entry which is preliminary data.</text>
</comment>
<dbReference type="Gene3D" id="3.40.50.1390">
    <property type="entry name" value="Resolvase, N-terminal catalytic domain"/>
    <property type="match status" value="1"/>
</dbReference>
<dbReference type="InterPro" id="IPR036162">
    <property type="entry name" value="Resolvase-like_N_sf"/>
</dbReference>
<dbReference type="PROSITE" id="PS51736">
    <property type="entry name" value="RECOMBINASES_3"/>
    <property type="match status" value="1"/>
</dbReference>
<organism evidence="3 4">
    <name type="scientific">Ferroacidibacillus organovorans</name>
    <dbReference type="NCBI Taxonomy" id="1765683"/>
    <lineage>
        <taxon>Bacteria</taxon>
        <taxon>Bacillati</taxon>
        <taxon>Bacillota</taxon>
        <taxon>Bacilli</taxon>
        <taxon>Bacillales</taxon>
        <taxon>Alicyclobacillaceae</taxon>
        <taxon>Ferroacidibacillus</taxon>
    </lineage>
</organism>
<dbReference type="PROSITE" id="PS51737">
    <property type="entry name" value="RECOMBINASE_DNA_BIND"/>
    <property type="match status" value="1"/>
</dbReference>
<dbReference type="PANTHER" id="PTHR30461:SF23">
    <property type="entry name" value="DNA RECOMBINASE-RELATED"/>
    <property type="match status" value="1"/>
</dbReference>
<dbReference type="PANTHER" id="PTHR30461">
    <property type="entry name" value="DNA-INVERTASE FROM LAMBDOID PROPHAGE"/>
    <property type="match status" value="1"/>
</dbReference>
<evidence type="ECO:0000313" key="4">
    <source>
        <dbReference type="Proteomes" id="UP000190229"/>
    </source>
</evidence>
<dbReference type="Pfam" id="PF07508">
    <property type="entry name" value="Recombinase"/>
    <property type="match status" value="1"/>
</dbReference>
<keyword evidence="4" id="KW-1185">Reference proteome</keyword>
<evidence type="ECO:0000259" key="1">
    <source>
        <dbReference type="PROSITE" id="PS51736"/>
    </source>
</evidence>
<dbReference type="InterPro" id="IPR006119">
    <property type="entry name" value="Resolv_N"/>
</dbReference>
<dbReference type="SUPFAM" id="SSF53041">
    <property type="entry name" value="Resolvase-like"/>
    <property type="match status" value="1"/>
</dbReference>
<feature type="domain" description="Resolvase/invertase-type recombinase catalytic" evidence="1">
    <location>
        <begin position="11"/>
        <end position="161"/>
    </location>
</feature>
<evidence type="ECO:0000259" key="2">
    <source>
        <dbReference type="PROSITE" id="PS51737"/>
    </source>
</evidence>
<evidence type="ECO:0008006" key="5">
    <source>
        <dbReference type="Google" id="ProtNLM"/>
    </source>
</evidence>
<protein>
    <recommendedName>
        <fullName evidence="5">Recombinase domain-containing protein</fullName>
    </recommendedName>
</protein>
<dbReference type="RefSeq" id="WP_079291560.1">
    <property type="nucleotide sequence ID" value="NZ_MWPS01000038.1"/>
</dbReference>
<dbReference type="CDD" id="cd00338">
    <property type="entry name" value="Ser_Recombinase"/>
    <property type="match status" value="1"/>
</dbReference>
<dbReference type="SMART" id="SM00857">
    <property type="entry name" value="Resolvase"/>
    <property type="match status" value="1"/>
</dbReference>
<sequence>MDVANLAHVKRAVCYLRKSREDEQAERRGEDTLAAQRAMMEREVLARFAFSCDVCEEVASGDSIRERPVFRALLSKLGVEYQAIVVKDLSRLGRGSYADMGVVYDLIRDRQILIVTMDAVYHPANHSDLMMIRFFMFISREEYEMITWRMREGKASLSRQGKWVAGSVPYGYRYDQERRVLVPEPDEAQVVQMIFSLYVEQGLGARAIADTLKSLGIASPRGHANWRPGVIQRMLQKEVYRGTLEYRKTKRSKADQRRMAAPLAERIIVPNAHLPLIAEALWARVALRRDAKRKGAERGDALPAVNEGLRELTRVVRCGLCGHFMQYQMNRRAYRQKNGVATEHRNEYLRCFRCRVGVRYRMVERQLLCVMSDVGAAHLVGNEEGTNASDDEKAYAGVGRMEIERRVAERKVELERRMRRARAYLLDGTLAKDEYEQEKKGVTDALLALERINIAAGVERATDDVASCCDLGESALANSCEARVGAAPHGATLADVYREMASEWEKNRLLHSVFRGAILRVIGNGRPRDPFHLDLYVDRAIQNALVL</sequence>
<evidence type="ECO:0000313" key="3">
    <source>
        <dbReference type="EMBL" id="OPG15273.1"/>
    </source>
</evidence>
<name>A0A1V4EQS0_9BACL</name>
<dbReference type="GO" id="GO:0000150">
    <property type="term" value="F:DNA strand exchange activity"/>
    <property type="evidence" value="ECO:0007669"/>
    <property type="project" value="InterPro"/>
</dbReference>
<reference evidence="3 4" key="1">
    <citation type="submission" date="2017-02" db="EMBL/GenBank/DDBJ databases">
        <title>Draft genome of Acidibacillus ferrooxidans Huett2.</title>
        <authorList>
            <person name="Schopf S."/>
        </authorList>
    </citation>
    <scope>NUCLEOTIDE SEQUENCE [LARGE SCALE GENOMIC DNA]</scope>
    <source>
        <strain evidence="3 4">Huett2</strain>
    </source>
</reference>
<accession>A0A1V4EQS0</accession>
<dbReference type="InterPro" id="IPR038109">
    <property type="entry name" value="DNA_bind_recomb_sf"/>
</dbReference>
<proteinExistence type="predicted"/>
<gene>
    <name evidence="3" type="ORF">B2M26_12460</name>
</gene>
<dbReference type="GO" id="GO:0003677">
    <property type="term" value="F:DNA binding"/>
    <property type="evidence" value="ECO:0007669"/>
    <property type="project" value="InterPro"/>
</dbReference>